<sequence length="46" mass="4816">MSTTSAPTGTVHADFDLDDLGRREADEPVATEVDNMAPRPASASGR</sequence>
<organism evidence="2 3">
    <name type="scientific">Pseudonocardia broussonetiae</name>
    <dbReference type="NCBI Taxonomy" id="2736640"/>
    <lineage>
        <taxon>Bacteria</taxon>
        <taxon>Bacillati</taxon>
        <taxon>Actinomycetota</taxon>
        <taxon>Actinomycetes</taxon>
        <taxon>Pseudonocardiales</taxon>
        <taxon>Pseudonocardiaceae</taxon>
        <taxon>Pseudonocardia</taxon>
    </lineage>
</organism>
<dbReference type="RefSeq" id="WP_172163850.1">
    <property type="nucleotide sequence ID" value="NZ_CP053564.1"/>
</dbReference>
<evidence type="ECO:0000256" key="1">
    <source>
        <dbReference type="SAM" id="MobiDB-lite"/>
    </source>
</evidence>
<evidence type="ECO:0000313" key="3">
    <source>
        <dbReference type="Proteomes" id="UP000505377"/>
    </source>
</evidence>
<keyword evidence="3" id="KW-1185">Reference proteome</keyword>
<proteinExistence type="predicted"/>
<dbReference type="KEGG" id="pbro:HOP40_27240"/>
<dbReference type="Proteomes" id="UP000505377">
    <property type="component" value="Chromosome"/>
</dbReference>
<name>A0A6M6JNZ6_9PSEU</name>
<feature type="region of interest" description="Disordered" evidence="1">
    <location>
        <begin position="1"/>
        <end position="46"/>
    </location>
</feature>
<evidence type="ECO:0000313" key="2">
    <source>
        <dbReference type="EMBL" id="QJY49016.1"/>
    </source>
</evidence>
<dbReference type="AlphaFoldDB" id="A0A6M6JNZ6"/>
<feature type="compositionally biased region" description="Basic and acidic residues" evidence="1">
    <location>
        <begin position="13"/>
        <end position="26"/>
    </location>
</feature>
<dbReference type="EMBL" id="CP053564">
    <property type="protein sequence ID" value="QJY49016.1"/>
    <property type="molecule type" value="Genomic_DNA"/>
</dbReference>
<accession>A0A6M6JNZ6</accession>
<gene>
    <name evidence="2" type="ORF">HOP40_27240</name>
</gene>
<protein>
    <submittedName>
        <fullName evidence="2">Uncharacterized protein</fullName>
    </submittedName>
</protein>
<reference evidence="2 3" key="1">
    <citation type="submission" date="2020-05" db="EMBL/GenBank/DDBJ databases">
        <authorList>
            <person name="Mo P."/>
        </authorList>
    </citation>
    <scope>NUCLEOTIDE SEQUENCE [LARGE SCALE GENOMIC DNA]</scope>
    <source>
        <strain evidence="2 3">Gen01</strain>
    </source>
</reference>